<name>A0AAN9AG53_HALRR</name>
<accession>A0AAN9AG53</accession>
<proteinExistence type="predicted"/>
<reference evidence="1 2" key="1">
    <citation type="submission" date="2023-11" db="EMBL/GenBank/DDBJ databases">
        <title>Halocaridina rubra genome assembly.</title>
        <authorList>
            <person name="Smith C."/>
        </authorList>
    </citation>
    <scope>NUCLEOTIDE SEQUENCE [LARGE SCALE GENOMIC DNA]</scope>
    <source>
        <strain evidence="1">EP-1</strain>
        <tissue evidence="1">Whole</tissue>
    </source>
</reference>
<gene>
    <name evidence="1" type="ORF">SK128_027481</name>
</gene>
<keyword evidence="2" id="KW-1185">Reference proteome</keyword>
<organism evidence="1 2">
    <name type="scientific">Halocaridina rubra</name>
    <name type="common">Hawaiian red shrimp</name>
    <dbReference type="NCBI Taxonomy" id="373956"/>
    <lineage>
        <taxon>Eukaryota</taxon>
        <taxon>Metazoa</taxon>
        <taxon>Ecdysozoa</taxon>
        <taxon>Arthropoda</taxon>
        <taxon>Crustacea</taxon>
        <taxon>Multicrustacea</taxon>
        <taxon>Malacostraca</taxon>
        <taxon>Eumalacostraca</taxon>
        <taxon>Eucarida</taxon>
        <taxon>Decapoda</taxon>
        <taxon>Pleocyemata</taxon>
        <taxon>Caridea</taxon>
        <taxon>Atyoidea</taxon>
        <taxon>Atyidae</taxon>
        <taxon>Halocaridina</taxon>
    </lineage>
</organism>
<feature type="non-terminal residue" evidence="1">
    <location>
        <position position="149"/>
    </location>
</feature>
<evidence type="ECO:0000313" key="1">
    <source>
        <dbReference type="EMBL" id="KAK7086277.1"/>
    </source>
</evidence>
<dbReference type="Proteomes" id="UP001381693">
    <property type="component" value="Unassembled WGS sequence"/>
</dbReference>
<sequence length="149" mass="15948">MGGKSLVKGRGGQITSSTVREGCDIVGRATPTGRRSEHGQEGMGGCRRQYHHTIRYFCTRSHLLTLAALPEVPHILVSMAGNVLGRAGALIHVQVPAISAGLGGGWQGNQARFRDSYIPSTSSLLCDFGVWNFAGKTPANTRISHCNFE</sequence>
<protein>
    <submittedName>
        <fullName evidence="1">Uncharacterized protein</fullName>
    </submittedName>
</protein>
<dbReference type="AlphaFoldDB" id="A0AAN9AG53"/>
<dbReference type="EMBL" id="JAXCGZ010000265">
    <property type="protein sequence ID" value="KAK7086277.1"/>
    <property type="molecule type" value="Genomic_DNA"/>
</dbReference>
<evidence type="ECO:0000313" key="2">
    <source>
        <dbReference type="Proteomes" id="UP001381693"/>
    </source>
</evidence>
<comment type="caution">
    <text evidence="1">The sequence shown here is derived from an EMBL/GenBank/DDBJ whole genome shotgun (WGS) entry which is preliminary data.</text>
</comment>